<reference evidence="4" key="1">
    <citation type="submission" date="2020-04" db="EMBL/GenBank/DDBJ databases">
        <title>Genome Assembly and Annotation of Botryosphaeria dothidea sdau 11-99, a Latent Pathogen of Apple Fruit Ring Rot in China.</title>
        <authorList>
            <person name="Yu C."/>
            <person name="Diao Y."/>
            <person name="Lu Q."/>
            <person name="Zhao J."/>
            <person name="Cui S."/>
            <person name="Peng C."/>
            <person name="He B."/>
            <person name="Liu H."/>
        </authorList>
    </citation>
    <scope>NUCLEOTIDE SEQUENCE [LARGE SCALE GENOMIC DNA]</scope>
    <source>
        <strain evidence="4">Sdau11-99</strain>
    </source>
</reference>
<dbReference type="InterPro" id="IPR036291">
    <property type="entry name" value="NAD(P)-bd_dom_sf"/>
</dbReference>
<dbReference type="FunFam" id="3.40.50.720:FF:000084">
    <property type="entry name" value="Short-chain dehydrogenase reductase"/>
    <property type="match status" value="1"/>
</dbReference>
<evidence type="ECO:0000313" key="5">
    <source>
        <dbReference type="Proteomes" id="UP000572817"/>
    </source>
</evidence>
<dbReference type="InterPro" id="IPR002347">
    <property type="entry name" value="SDR_fam"/>
</dbReference>
<gene>
    <name evidence="4" type="ORF">GTA08_BOTSDO01034</name>
</gene>
<dbReference type="SUPFAM" id="SSF51735">
    <property type="entry name" value="NAD(P)-binding Rossmann-fold domains"/>
    <property type="match status" value="1"/>
</dbReference>
<dbReference type="GO" id="GO:0016616">
    <property type="term" value="F:oxidoreductase activity, acting on the CH-OH group of donors, NAD or NADP as acceptor"/>
    <property type="evidence" value="ECO:0007669"/>
    <property type="project" value="UniProtKB-ARBA"/>
</dbReference>
<name>A0A8H4N7P0_9PEZI</name>
<dbReference type="Proteomes" id="UP000572817">
    <property type="component" value="Unassembled WGS sequence"/>
</dbReference>
<keyword evidence="5" id="KW-1185">Reference proteome</keyword>
<evidence type="ECO:0000256" key="3">
    <source>
        <dbReference type="ARBA" id="ARBA00023002"/>
    </source>
</evidence>
<evidence type="ECO:0000256" key="1">
    <source>
        <dbReference type="ARBA" id="ARBA00006484"/>
    </source>
</evidence>
<evidence type="ECO:0000313" key="4">
    <source>
        <dbReference type="EMBL" id="KAF4314349.1"/>
    </source>
</evidence>
<keyword evidence="3" id="KW-0560">Oxidoreductase</keyword>
<proteinExistence type="inferred from homology"/>
<accession>A0A8H4N7P0</accession>
<dbReference type="Pfam" id="PF13561">
    <property type="entry name" value="adh_short_C2"/>
    <property type="match status" value="1"/>
</dbReference>
<dbReference type="GO" id="GO:0050664">
    <property type="term" value="F:oxidoreductase activity, acting on NAD(P)H, oxygen as acceptor"/>
    <property type="evidence" value="ECO:0007669"/>
    <property type="project" value="TreeGrafter"/>
</dbReference>
<dbReference type="PANTHER" id="PTHR43008:SF4">
    <property type="entry name" value="CHAIN DEHYDROGENASE, PUTATIVE (AFU_ORTHOLOGUE AFUA_4G08710)-RELATED"/>
    <property type="match status" value="1"/>
</dbReference>
<comment type="caution">
    <text evidence="4">The sequence shown here is derived from an EMBL/GenBank/DDBJ whole genome shotgun (WGS) entry which is preliminary data.</text>
</comment>
<dbReference type="PROSITE" id="PS00061">
    <property type="entry name" value="ADH_SHORT"/>
    <property type="match status" value="1"/>
</dbReference>
<organism evidence="4 5">
    <name type="scientific">Botryosphaeria dothidea</name>
    <dbReference type="NCBI Taxonomy" id="55169"/>
    <lineage>
        <taxon>Eukaryota</taxon>
        <taxon>Fungi</taxon>
        <taxon>Dikarya</taxon>
        <taxon>Ascomycota</taxon>
        <taxon>Pezizomycotina</taxon>
        <taxon>Dothideomycetes</taxon>
        <taxon>Dothideomycetes incertae sedis</taxon>
        <taxon>Botryosphaeriales</taxon>
        <taxon>Botryosphaeriaceae</taxon>
        <taxon>Botryosphaeria</taxon>
    </lineage>
</organism>
<dbReference type="PRINTS" id="PR00081">
    <property type="entry name" value="GDHRDH"/>
</dbReference>
<dbReference type="OrthoDB" id="1669814at2759"/>
<dbReference type="PANTHER" id="PTHR43008">
    <property type="entry name" value="BENZIL REDUCTASE"/>
    <property type="match status" value="1"/>
</dbReference>
<dbReference type="EMBL" id="WWBZ02000001">
    <property type="protein sequence ID" value="KAF4314349.1"/>
    <property type="molecule type" value="Genomic_DNA"/>
</dbReference>
<dbReference type="InterPro" id="IPR020904">
    <property type="entry name" value="Sc_DH/Rdtase_CS"/>
</dbReference>
<dbReference type="AlphaFoldDB" id="A0A8H4N7P0"/>
<sequence>MVSSEREAKPSLGAPEKSIGDLFRLDGRTVLVTGGGGSVGLEVARAVIESGGDVICLDRAEKPLAEPWERVLVAAEQYGTKAWYHSCDIVNETDVRGVFKTALSAARFPLRGLVTCAGISGVGPAVDTAIDSVKRIMDVNYIGTFICAQEAGREFQKQGVAGSIVLVASMSAHGSNKGADSATYNSSKAAVVQLARSLAAEWGSNKSYPLIRVNTVSPGYIRTRLTSEMLQDEEMDRQWCSQNMMMRLSSADEHRGAIMFLLSDASSFVTGADLRVDGGHTAW</sequence>
<comment type="similarity">
    <text evidence="1">Belongs to the short-chain dehydrogenases/reductases (SDR) family.</text>
</comment>
<keyword evidence="2" id="KW-0521">NADP</keyword>
<evidence type="ECO:0000256" key="2">
    <source>
        <dbReference type="ARBA" id="ARBA00022857"/>
    </source>
</evidence>
<protein>
    <submittedName>
        <fullName evidence="4">Short chain dehydrogenase reductase family</fullName>
    </submittedName>
</protein>
<dbReference type="Gene3D" id="3.40.50.720">
    <property type="entry name" value="NAD(P)-binding Rossmann-like Domain"/>
    <property type="match status" value="1"/>
</dbReference>